<dbReference type="AlphaFoldDB" id="W5TP73"/>
<dbReference type="PATRIC" id="fig|1415166.3.peg.6157"/>
<organism evidence="1 2">
    <name type="scientific">Nocardia nova SH22a</name>
    <dbReference type="NCBI Taxonomy" id="1415166"/>
    <lineage>
        <taxon>Bacteria</taxon>
        <taxon>Bacillati</taxon>
        <taxon>Actinomycetota</taxon>
        <taxon>Actinomycetes</taxon>
        <taxon>Mycobacteriales</taxon>
        <taxon>Nocardiaceae</taxon>
        <taxon>Nocardia</taxon>
    </lineage>
</organism>
<evidence type="ECO:0000313" key="2">
    <source>
        <dbReference type="Proteomes" id="UP000019150"/>
    </source>
</evidence>
<dbReference type="STRING" id="1415166.NONO_c59770"/>
<gene>
    <name evidence="1" type="ORF">NONO_c59770</name>
</gene>
<reference evidence="1 2" key="1">
    <citation type="journal article" date="2014" name="Appl. Environ. Microbiol.">
        <title>Insights into the Microbial Degradation of Rubber and Gutta-Percha by Analysis of the Complete Genome of Nocardia nova SH22a.</title>
        <authorList>
            <person name="Luo Q."/>
            <person name="Hiessl S."/>
            <person name="Poehlein A."/>
            <person name="Daniel R."/>
            <person name="Steinbuchel A."/>
        </authorList>
    </citation>
    <scope>NUCLEOTIDE SEQUENCE [LARGE SCALE GENOMIC DNA]</scope>
    <source>
        <strain evidence="1">SH22a</strain>
    </source>
</reference>
<name>W5TP73_9NOCA</name>
<dbReference type="KEGG" id="nno:NONO_c59770"/>
<evidence type="ECO:0000313" key="1">
    <source>
        <dbReference type="EMBL" id="AHH20753.1"/>
    </source>
</evidence>
<keyword evidence="2" id="KW-1185">Reference proteome</keyword>
<protein>
    <recommendedName>
        <fullName evidence="3">DNA-binding protein</fullName>
    </recommendedName>
</protein>
<dbReference type="OrthoDB" id="7874861at2"/>
<evidence type="ECO:0008006" key="3">
    <source>
        <dbReference type="Google" id="ProtNLM"/>
    </source>
</evidence>
<dbReference type="EMBL" id="CP006850">
    <property type="protein sequence ID" value="AHH20753.1"/>
    <property type="molecule type" value="Genomic_DNA"/>
</dbReference>
<dbReference type="Proteomes" id="UP000019150">
    <property type="component" value="Chromosome"/>
</dbReference>
<accession>W5TP73</accession>
<sequence>MSDPVETDVDKRPLSFDLAGAIAYTGLSKFRLNELAREEKIVVRKDGTKNLFMRASLDRYVQSLPVREAS</sequence>
<proteinExistence type="predicted"/>
<dbReference type="RefSeq" id="WP_025352106.1">
    <property type="nucleotide sequence ID" value="NZ_CP006850.1"/>
</dbReference>
<dbReference type="HOGENOM" id="CLU_2753844_0_0_11"/>